<reference evidence="2 3" key="3">
    <citation type="journal article" date="2010" name="BMC Genomics">
        <title>Transcriptome sequencing and comparative analysis of cucumber flowers with different sex types.</title>
        <authorList>
            <person name="Guo S."/>
            <person name="Zheng Y."/>
            <person name="Joung J.G."/>
            <person name="Liu S."/>
            <person name="Zhang Z."/>
            <person name="Crasta O.R."/>
            <person name="Sobral B.W."/>
            <person name="Xu Y."/>
            <person name="Huang S."/>
            <person name="Fei Z."/>
        </authorList>
    </citation>
    <scope>NUCLEOTIDE SEQUENCE [LARGE SCALE GENOMIC DNA]</scope>
    <source>
        <strain evidence="3">cv. 9930</strain>
    </source>
</reference>
<evidence type="ECO:0000313" key="2">
    <source>
        <dbReference type="EMBL" id="KGN59088.1"/>
    </source>
</evidence>
<feature type="compositionally biased region" description="Polar residues" evidence="1">
    <location>
        <begin position="8"/>
        <end position="25"/>
    </location>
</feature>
<keyword evidence="3" id="KW-1185">Reference proteome</keyword>
<sequence>MAKDSKETFPSASADSPNSQISTKSETPKASYRSKNKSPSLRAKIIFIPSSPKQDSTKNLVIVAYDPVNTTILRQEEIPQTIVANSTNQKKKKKSFNPEVSKPGSFPRLHICPNFCICR</sequence>
<organism evidence="2 3">
    <name type="scientific">Cucumis sativus</name>
    <name type="common">Cucumber</name>
    <dbReference type="NCBI Taxonomy" id="3659"/>
    <lineage>
        <taxon>Eukaryota</taxon>
        <taxon>Viridiplantae</taxon>
        <taxon>Streptophyta</taxon>
        <taxon>Embryophyta</taxon>
        <taxon>Tracheophyta</taxon>
        <taxon>Spermatophyta</taxon>
        <taxon>Magnoliopsida</taxon>
        <taxon>eudicotyledons</taxon>
        <taxon>Gunneridae</taxon>
        <taxon>Pentapetalae</taxon>
        <taxon>rosids</taxon>
        <taxon>fabids</taxon>
        <taxon>Cucurbitales</taxon>
        <taxon>Cucurbitaceae</taxon>
        <taxon>Benincaseae</taxon>
        <taxon>Cucumis</taxon>
    </lineage>
</organism>
<protein>
    <submittedName>
        <fullName evidence="2">Uncharacterized protein</fullName>
    </submittedName>
</protein>
<name>A0A0A0LBB7_CUCSA</name>
<gene>
    <name evidence="2" type="ORF">Csa_3G765060</name>
</gene>
<dbReference type="Proteomes" id="UP000029981">
    <property type="component" value="Chromosome 3"/>
</dbReference>
<evidence type="ECO:0000313" key="3">
    <source>
        <dbReference type="Proteomes" id="UP000029981"/>
    </source>
</evidence>
<feature type="region of interest" description="Disordered" evidence="1">
    <location>
        <begin position="1"/>
        <end position="38"/>
    </location>
</feature>
<evidence type="ECO:0000256" key="1">
    <source>
        <dbReference type="SAM" id="MobiDB-lite"/>
    </source>
</evidence>
<proteinExistence type="predicted"/>
<reference evidence="2 3" key="4">
    <citation type="journal article" date="2011" name="BMC Genomics">
        <title>RNA-Seq improves annotation of protein-coding genes in the cucumber genome.</title>
        <authorList>
            <person name="Li Z."/>
            <person name="Zhang Z."/>
            <person name="Yan P."/>
            <person name="Huang S."/>
            <person name="Fei Z."/>
            <person name="Lin K."/>
        </authorList>
    </citation>
    <scope>NUCLEOTIDE SEQUENCE [LARGE SCALE GENOMIC DNA]</scope>
    <source>
        <strain evidence="3">cv. 9930</strain>
    </source>
</reference>
<accession>A0A0A0LBB7</accession>
<dbReference type="Gramene" id="KGN59088">
    <property type="protein sequence ID" value="KGN59088"/>
    <property type="gene ID" value="Csa_3G765060"/>
</dbReference>
<dbReference type="EMBL" id="CM002924">
    <property type="protein sequence ID" value="KGN59088.1"/>
    <property type="molecule type" value="Genomic_DNA"/>
</dbReference>
<dbReference type="AlphaFoldDB" id="A0A0A0LBB7"/>
<feature type="region of interest" description="Disordered" evidence="1">
    <location>
        <begin position="85"/>
        <end position="107"/>
    </location>
</feature>
<reference evidence="2 3" key="2">
    <citation type="journal article" date="2009" name="PLoS ONE">
        <title>An integrated genetic and cytogenetic map of the cucumber genome.</title>
        <authorList>
            <person name="Ren Y."/>
            <person name="Zhang Z."/>
            <person name="Liu J."/>
            <person name="Staub J.E."/>
            <person name="Han Y."/>
            <person name="Cheng Z."/>
            <person name="Li X."/>
            <person name="Lu J."/>
            <person name="Miao H."/>
            <person name="Kang H."/>
            <person name="Xie B."/>
            <person name="Gu X."/>
            <person name="Wang X."/>
            <person name="Du Y."/>
            <person name="Jin W."/>
            <person name="Huang S."/>
        </authorList>
    </citation>
    <scope>NUCLEOTIDE SEQUENCE [LARGE SCALE GENOMIC DNA]</scope>
    <source>
        <strain evidence="3">cv. 9930</strain>
    </source>
</reference>
<reference evidence="2 3" key="1">
    <citation type="journal article" date="2009" name="Nat. Genet.">
        <title>The genome of the cucumber, Cucumis sativus L.</title>
        <authorList>
            <person name="Huang S."/>
            <person name="Li R."/>
            <person name="Zhang Z."/>
            <person name="Li L."/>
            <person name="Gu X."/>
            <person name="Fan W."/>
            <person name="Lucas W.J."/>
            <person name="Wang X."/>
            <person name="Xie B."/>
            <person name="Ni P."/>
            <person name="Ren Y."/>
            <person name="Zhu H."/>
            <person name="Li J."/>
            <person name="Lin K."/>
            <person name="Jin W."/>
            <person name="Fei Z."/>
            <person name="Li G."/>
            <person name="Staub J."/>
            <person name="Kilian A."/>
            <person name="van der Vossen E.A."/>
            <person name="Wu Y."/>
            <person name="Guo J."/>
            <person name="He J."/>
            <person name="Jia Z."/>
            <person name="Ren Y."/>
            <person name="Tian G."/>
            <person name="Lu Y."/>
            <person name="Ruan J."/>
            <person name="Qian W."/>
            <person name="Wang M."/>
            <person name="Huang Q."/>
            <person name="Li B."/>
            <person name="Xuan Z."/>
            <person name="Cao J."/>
            <person name="Asan"/>
            <person name="Wu Z."/>
            <person name="Zhang J."/>
            <person name="Cai Q."/>
            <person name="Bai Y."/>
            <person name="Zhao B."/>
            <person name="Han Y."/>
            <person name="Li Y."/>
            <person name="Li X."/>
            <person name="Wang S."/>
            <person name="Shi Q."/>
            <person name="Liu S."/>
            <person name="Cho W.K."/>
            <person name="Kim J.Y."/>
            <person name="Xu Y."/>
            <person name="Heller-Uszynska K."/>
            <person name="Miao H."/>
            <person name="Cheng Z."/>
            <person name="Zhang S."/>
            <person name="Wu J."/>
            <person name="Yang Y."/>
            <person name="Kang H."/>
            <person name="Li M."/>
            <person name="Liang H."/>
            <person name="Ren X."/>
            <person name="Shi Z."/>
            <person name="Wen M."/>
            <person name="Jian M."/>
            <person name="Yang H."/>
            <person name="Zhang G."/>
            <person name="Yang Z."/>
            <person name="Chen R."/>
            <person name="Liu S."/>
            <person name="Li J."/>
            <person name="Ma L."/>
            <person name="Liu H."/>
            <person name="Zhou Y."/>
            <person name="Zhao J."/>
            <person name="Fang X."/>
            <person name="Li G."/>
            <person name="Fang L."/>
            <person name="Li Y."/>
            <person name="Liu D."/>
            <person name="Zheng H."/>
            <person name="Zhang Y."/>
            <person name="Qin N."/>
            <person name="Li Z."/>
            <person name="Yang G."/>
            <person name="Yang S."/>
            <person name="Bolund L."/>
            <person name="Kristiansen K."/>
            <person name="Zheng H."/>
            <person name="Li S."/>
            <person name="Zhang X."/>
            <person name="Yang H."/>
            <person name="Wang J."/>
            <person name="Sun R."/>
            <person name="Zhang B."/>
            <person name="Jiang S."/>
            <person name="Wang J."/>
            <person name="Du Y."/>
            <person name="Li S."/>
        </authorList>
    </citation>
    <scope>NUCLEOTIDE SEQUENCE [LARGE SCALE GENOMIC DNA]</scope>
    <source>
        <strain evidence="3">cv. 9930</strain>
    </source>
</reference>